<dbReference type="InterPro" id="IPR000757">
    <property type="entry name" value="Beta-glucanase-like"/>
</dbReference>
<evidence type="ECO:0000256" key="1">
    <source>
        <dbReference type="ARBA" id="ARBA00006865"/>
    </source>
</evidence>
<evidence type="ECO:0000256" key="2">
    <source>
        <dbReference type="SAM" id="MobiDB-lite"/>
    </source>
</evidence>
<dbReference type="Pfam" id="PF00722">
    <property type="entry name" value="Glyco_hydro_16"/>
    <property type="match status" value="1"/>
</dbReference>
<dbReference type="GO" id="GO:0005975">
    <property type="term" value="P:carbohydrate metabolic process"/>
    <property type="evidence" value="ECO:0007669"/>
    <property type="project" value="InterPro"/>
</dbReference>
<name>A0A8J5XTF6_DIALT</name>
<reference evidence="4" key="1">
    <citation type="submission" date="2021-05" db="EMBL/GenBank/DDBJ databases">
        <title>The genome of the haptophyte Pavlova lutheri (Diacronema luteri, Pavlovales) - a model for lipid biosynthesis in eukaryotic algae.</title>
        <authorList>
            <person name="Hulatt C.J."/>
            <person name="Posewitz M.C."/>
        </authorList>
    </citation>
    <scope>NUCLEOTIDE SEQUENCE</scope>
    <source>
        <strain evidence="4">NIVA-4/92</strain>
    </source>
</reference>
<evidence type="ECO:0000259" key="3">
    <source>
        <dbReference type="PROSITE" id="PS51762"/>
    </source>
</evidence>
<organism evidence="4 5">
    <name type="scientific">Diacronema lutheri</name>
    <name type="common">Unicellular marine alga</name>
    <name type="synonym">Monochrysis lutheri</name>
    <dbReference type="NCBI Taxonomy" id="2081491"/>
    <lineage>
        <taxon>Eukaryota</taxon>
        <taxon>Haptista</taxon>
        <taxon>Haptophyta</taxon>
        <taxon>Pavlovophyceae</taxon>
        <taxon>Pavlovales</taxon>
        <taxon>Pavlovaceae</taxon>
        <taxon>Diacronema</taxon>
    </lineage>
</organism>
<dbReference type="GO" id="GO:0004553">
    <property type="term" value="F:hydrolase activity, hydrolyzing O-glycosyl compounds"/>
    <property type="evidence" value="ECO:0007669"/>
    <property type="project" value="InterPro"/>
</dbReference>
<feature type="region of interest" description="Disordered" evidence="2">
    <location>
        <begin position="57"/>
        <end position="83"/>
    </location>
</feature>
<dbReference type="InterPro" id="IPR050546">
    <property type="entry name" value="Glycosyl_Hydrlase_16"/>
</dbReference>
<dbReference type="EMBL" id="JAGTXO010000004">
    <property type="protein sequence ID" value="KAG8468601.1"/>
    <property type="molecule type" value="Genomic_DNA"/>
</dbReference>
<feature type="region of interest" description="Disordered" evidence="2">
    <location>
        <begin position="1"/>
        <end position="40"/>
    </location>
</feature>
<dbReference type="CDD" id="cd08023">
    <property type="entry name" value="GH16_laminarinase_like"/>
    <property type="match status" value="1"/>
</dbReference>
<dbReference type="InterPro" id="IPR013320">
    <property type="entry name" value="ConA-like_dom_sf"/>
</dbReference>
<keyword evidence="5" id="KW-1185">Reference proteome</keyword>
<dbReference type="AlphaFoldDB" id="A0A8J5XTF6"/>
<gene>
    <name evidence="4" type="ORF">KFE25_013684</name>
</gene>
<evidence type="ECO:0000313" key="4">
    <source>
        <dbReference type="EMBL" id="KAG8468601.1"/>
    </source>
</evidence>
<dbReference type="OrthoDB" id="4781at2759"/>
<dbReference type="Gene3D" id="2.60.120.200">
    <property type="match status" value="1"/>
</dbReference>
<comment type="similarity">
    <text evidence="1">Belongs to the glycosyl hydrolase 16 family.</text>
</comment>
<feature type="compositionally biased region" description="Low complexity" evidence="2">
    <location>
        <begin position="457"/>
        <end position="470"/>
    </location>
</feature>
<dbReference type="PROSITE" id="PS51762">
    <property type="entry name" value="GH16_2"/>
    <property type="match status" value="1"/>
</dbReference>
<feature type="domain" description="GH16" evidence="3">
    <location>
        <begin position="136"/>
        <end position="396"/>
    </location>
</feature>
<comment type="caution">
    <text evidence="4">The sequence shown here is derived from an EMBL/GenBank/DDBJ whole genome shotgun (WGS) entry which is preliminary data.</text>
</comment>
<sequence>MGVTSDESVLPSAQKARALESMRPTRVQIPSGVATRPVSSPSTATFRFVGLSRALDDAGQSRTGSADGEGDERRALRPTRSTDSMVEASNLAACGDAPRSEQVGSGPRSPVLRELLELRQRGATAVETIRAYSALLGRALSPMPPAEVLVWSDEFEYTGLPDPTKWGYQTEANAWTRRAENAEQQWYTAEREKNAFVSNGTLKLTARRENYAGCHFTSARLVTKGKGDWRYGRVEVSAKLPAACRGAWPAIWMLPTDQVYGTWPRSGEIDLMEHVGFAEGEVRSSIHTERFNHRDKTHKVGITLRKSAHAKFHTYALDWTPTRLALFVDSQCVLTHARRDEGGVHDATAWPFDQRFHLVLNVAVGGHWAGQQGIDVSRFPCTLEIAHVRVFQRPHGYARPDAVARVLSPLVTRNRRRSAEELNSRSGFAGAESQLAARASGLSSPLRVNRPFTSTDPAAPARSASRSNRV</sequence>
<accession>A0A8J5XTF6</accession>
<protein>
    <recommendedName>
        <fullName evidence="3">GH16 domain-containing protein</fullName>
    </recommendedName>
</protein>
<dbReference type="SUPFAM" id="SSF49899">
    <property type="entry name" value="Concanavalin A-like lectins/glucanases"/>
    <property type="match status" value="1"/>
</dbReference>
<feature type="region of interest" description="Disordered" evidence="2">
    <location>
        <begin position="440"/>
        <end position="470"/>
    </location>
</feature>
<evidence type="ECO:0000313" key="5">
    <source>
        <dbReference type="Proteomes" id="UP000751190"/>
    </source>
</evidence>
<dbReference type="PANTHER" id="PTHR10963">
    <property type="entry name" value="GLYCOSYL HYDROLASE-RELATED"/>
    <property type="match status" value="1"/>
</dbReference>
<dbReference type="PANTHER" id="PTHR10963:SF55">
    <property type="entry name" value="GLYCOSIDE HYDROLASE FAMILY 16 PROTEIN"/>
    <property type="match status" value="1"/>
</dbReference>
<dbReference type="Proteomes" id="UP000751190">
    <property type="component" value="Unassembled WGS sequence"/>
</dbReference>
<proteinExistence type="inferred from homology"/>